<dbReference type="Proteomes" id="UP001152519">
    <property type="component" value="Unassembled WGS sequence"/>
</dbReference>
<keyword evidence="2" id="KW-1185">Reference proteome</keyword>
<sequence>MPGGERLPVAPRERKPALAALAVLLILLGALGATVMVMRAGDKVSYVEITQPIAAGDQIPESAIREVMLSENTGLGLIRWEQRGDLVENYRAAVTLVPESILSNQMITTKDNVLTAGKSLVGLSLKDGQFPKGAISVGDTVAAYVVGNDAAKGQNGAATSGTSGDTAGTPRDTLISNRLIVKSISSDSSDLGTGDTNVTVIADTSAVGPLTIAASANNVALVRIPPAGGN</sequence>
<evidence type="ECO:0008006" key="3">
    <source>
        <dbReference type="Google" id="ProtNLM"/>
    </source>
</evidence>
<organism evidence="1 2">
    <name type="scientific">Actinacidiphila cocklensis</name>
    <dbReference type="NCBI Taxonomy" id="887465"/>
    <lineage>
        <taxon>Bacteria</taxon>
        <taxon>Bacillati</taxon>
        <taxon>Actinomycetota</taxon>
        <taxon>Actinomycetes</taxon>
        <taxon>Kitasatosporales</taxon>
        <taxon>Streptomycetaceae</taxon>
        <taxon>Actinacidiphila</taxon>
    </lineage>
</organism>
<gene>
    <name evidence="1" type="ORF">SCOCK_220145</name>
</gene>
<comment type="caution">
    <text evidence="1">The sequence shown here is derived from an EMBL/GenBank/DDBJ whole genome shotgun (WGS) entry which is preliminary data.</text>
</comment>
<evidence type="ECO:0000313" key="1">
    <source>
        <dbReference type="EMBL" id="CAG6393891.1"/>
    </source>
</evidence>
<dbReference type="AlphaFoldDB" id="A0A9W4E6E8"/>
<dbReference type="EMBL" id="CAJSLV010000051">
    <property type="protein sequence ID" value="CAG6393891.1"/>
    <property type="molecule type" value="Genomic_DNA"/>
</dbReference>
<protein>
    <recommendedName>
        <fullName evidence="3">SAF domain-containing protein</fullName>
    </recommendedName>
</protein>
<evidence type="ECO:0000313" key="2">
    <source>
        <dbReference type="Proteomes" id="UP001152519"/>
    </source>
</evidence>
<proteinExistence type="predicted"/>
<accession>A0A9W4E6E8</accession>
<name>A0A9W4E6E8_9ACTN</name>
<reference evidence="1" key="1">
    <citation type="submission" date="2021-05" db="EMBL/GenBank/DDBJ databases">
        <authorList>
            <person name="Arsene-Ploetze F."/>
        </authorList>
    </citation>
    <scope>NUCLEOTIDE SEQUENCE</scope>
    <source>
        <strain evidence="1">DSM 42138</strain>
    </source>
</reference>